<evidence type="ECO:0000313" key="3">
    <source>
        <dbReference type="Proteomes" id="UP001178507"/>
    </source>
</evidence>
<sequence>MAFLTGVDLEGRLQDHQQLALPAPRRRRRKAEEGKGKPLAIEKPVEYSDLLRDAMALENDDSLEELRRMIKRTRGKMDTEMKVMDGFLSEVNHIKTMQRSFEEPMAALPSCGSKFALKDLKASAPERPALQTSSSALALESRRLPKRSGSMAHSQSQPALGQAALLALRAAPPLVPPARRTPPNSSKVRLRSVPARG</sequence>
<organism evidence="2 3">
    <name type="scientific">Effrenium voratum</name>
    <dbReference type="NCBI Taxonomy" id="2562239"/>
    <lineage>
        <taxon>Eukaryota</taxon>
        <taxon>Sar</taxon>
        <taxon>Alveolata</taxon>
        <taxon>Dinophyceae</taxon>
        <taxon>Suessiales</taxon>
        <taxon>Symbiodiniaceae</taxon>
        <taxon>Effrenium</taxon>
    </lineage>
</organism>
<name>A0AA36IQ62_9DINO</name>
<feature type="region of interest" description="Disordered" evidence="1">
    <location>
        <begin position="14"/>
        <end position="40"/>
    </location>
</feature>
<accession>A0AA36IQ62</accession>
<dbReference type="EMBL" id="CAUJNA010002112">
    <property type="protein sequence ID" value="CAJ1390638.1"/>
    <property type="molecule type" value="Genomic_DNA"/>
</dbReference>
<reference evidence="2" key="1">
    <citation type="submission" date="2023-08" db="EMBL/GenBank/DDBJ databases">
        <authorList>
            <person name="Chen Y."/>
            <person name="Shah S."/>
            <person name="Dougan E. K."/>
            <person name="Thang M."/>
            <person name="Chan C."/>
        </authorList>
    </citation>
    <scope>NUCLEOTIDE SEQUENCE</scope>
</reference>
<comment type="caution">
    <text evidence="2">The sequence shown here is derived from an EMBL/GenBank/DDBJ whole genome shotgun (WGS) entry which is preliminary data.</text>
</comment>
<gene>
    <name evidence="2" type="ORF">EVOR1521_LOCUS15999</name>
</gene>
<proteinExistence type="predicted"/>
<dbReference type="Proteomes" id="UP001178507">
    <property type="component" value="Unassembled WGS sequence"/>
</dbReference>
<feature type="region of interest" description="Disordered" evidence="1">
    <location>
        <begin position="126"/>
        <end position="197"/>
    </location>
</feature>
<dbReference type="AlphaFoldDB" id="A0AA36IQ62"/>
<evidence type="ECO:0000313" key="2">
    <source>
        <dbReference type="EMBL" id="CAJ1390638.1"/>
    </source>
</evidence>
<feature type="compositionally biased region" description="Low complexity" evidence="1">
    <location>
        <begin position="158"/>
        <end position="172"/>
    </location>
</feature>
<evidence type="ECO:0000256" key="1">
    <source>
        <dbReference type="SAM" id="MobiDB-lite"/>
    </source>
</evidence>
<protein>
    <submittedName>
        <fullName evidence="2">Uncharacterized protein</fullName>
    </submittedName>
</protein>
<keyword evidence="3" id="KW-1185">Reference proteome</keyword>